<dbReference type="Gene3D" id="1.20.1260.10">
    <property type="match status" value="1"/>
</dbReference>
<dbReference type="InterPro" id="IPR012347">
    <property type="entry name" value="Ferritin-like"/>
</dbReference>
<accession>A0ABW1AJ03</accession>
<feature type="domain" description="DUF4142" evidence="1">
    <location>
        <begin position="70"/>
        <end position="200"/>
    </location>
</feature>
<dbReference type="EMBL" id="JBHSON010000159">
    <property type="protein sequence ID" value="MFC5754507.1"/>
    <property type="molecule type" value="Genomic_DNA"/>
</dbReference>
<gene>
    <name evidence="2" type="ORF">ACFPZN_53600</name>
</gene>
<keyword evidence="3" id="KW-1185">Reference proteome</keyword>
<sequence>MRKSYGAGDTRLLRRLRRGRLLLVVTAALAVTAALVVVLSPPGVPADGDTTAGRLSGATVDTRWGRLSADDRQLLVAVRQAGLWEMPAGQQAQQRAASPRVKEIAQMIAEQHARLDEDTRTVAQRLQVILPNEPNPQQKAWLAEMSDRFGGEFDSTFVLRLRAAHGKVFGVIAQVRAKTENSEIRAFAERSLKYVNTHMTLLESTGLVSKSALS</sequence>
<reference evidence="3" key="1">
    <citation type="journal article" date="2019" name="Int. J. Syst. Evol. Microbiol.">
        <title>The Global Catalogue of Microorganisms (GCM) 10K type strain sequencing project: providing services to taxonomists for standard genome sequencing and annotation.</title>
        <authorList>
            <consortium name="The Broad Institute Genomics Platform"/>
            <consortium name="The Broad Institute Genome Sequencing Center for Infectious Disease"/>
            <person name="Wu L."/>
            <person name="Ma J."/>
        </authorList>
    </citation>
    <scope>NUCLEOTIDE SEQUENCE [LARGE SCALE GENOMIC DNA]</scope>
    <source>
        <strain evidence="3">KCTC 42087</strain>
    </source>
</reference>
<evidence type="ECO:0000259" key="1">
    <source>
        <dbReference type="Pfam" id="PF13628"/>
    </source>
</evidence>
<dbReference type="Proteomes" id="UP001596074">
    <property type="component" value="Unassembled WGS sequence"/>
</dbReference>
<organism evidence="2 3">
    <name type="scientific">Actinomadura rugatobispora</name>
    <dbReference type="NCBI Taxonomy" id="1994"/>
    <lineage>
        <taxon>Bacteria</taxon>
        <taxon>Bacillati</taxon>
        <taxon>Actinomycetota</taxon>
        <taxon>Actinomycetes</taxon>
        <taxon>Streptosporangiales</taxon>
        <taxon>Thermomonosporaceae</taxon>
        <taxon>Actinomadura</taxon>
    </lineage>
</organism>
<name>A0ABW1AJ03_9ACTN</name>
<dbReference type="Pfam" id="PF13628">
    <property type="entry name" value="DUF4142"/>
    <property type="match status" value="1"/>
</dbReference>
<proteinExistence type="predicted"/>
<evidence type="ECO:0000313" key="3">
    <source>
        <dbReference type="Proteomes" id="UP001596074"/>
    </source>
</evidence>
<protein>
    <submittedName>
        <fullName evidence="2">DUF4142 domain-containing protein</fullName>
    </submittedName>
</protein>
<comment type="caution">
    <text evidence="2">The sequence shown here is derived from an EMBL/GenBank/DDBJ whole genome shotgun (WGS) entry which is preliminary data.</text>
</comment>
<dbReference type="PANTHER" id="PTHR38593:SF1">
    <property type="entry name" value="BLR2558 PROTEIN"/>
    <property type="match status" value="1"/>
</dbReference>
<dbReference type="PANTHER" id="PTHR38593">
    <property type="entry name" value="BLR2558 PROTEIN"/>
    <property type="match status" value="1"/>
</dbReference>
<evidence type="ECO:0000313" key="2">
    <source>
        <dbReference type="EMBL" id="MFC5754507.1"/>
    </source>
</evidence>
<dbReference type="RefSeq" id="WP_378292680.1">
    <property type="nucleotide sequence ID" value="NZ_JBHSON010000159.1"/>
</dbReference>
<dbReference type="InterPro" id="IPR025419">
    <property type="entry name" value="DUF4142"/>
</dbReference>